<name>A0A517TSF2_9BACT</name>
<dbReference type="EMBL" id="CP036339">
    <property type="protein sequence ID" value="QDT71305.1"/>
    <property type="molecule type" value="Genomic_DNA"/>
</dbReference>
<proteinExistence type="predicted"/>
<dbReference type="OrthoDB" id="266561at2"/>
<evidence type="ECO:0000313" key="2">
    <source>
        <dbReference type="Proteomes" id="UP000317909"/>
    </source>
</evidence>
<sequence>MEYKYEVTSLVGYLQRVATHLLPKGYYFFVQGVVPEGKDPTQLDAKLLAKYDVAKTEGARRWRKEQGLGNVQYVRFNHSWILLATHGDHAIREGEGSNLKDVRRVPLRIGDYSLYVKRGDFLQKRGVDVPAMPDGRWRVRVLIAREPYRDLCAYFLEIACHRQAEALAHELFSLPYVPYAPVRKQLLKLLRLMNAKRQASGFTRIAPSCLRFKRQIVKSFESNQVDRTTEDFSGLLAAE</sequence>
<protein>
    <submittedName>
        <fullName evidence="1">Uncharacterized protein</fullName>
    </submittedName>
</protein>
<keyword evidence="2" id="KW-1185">Reference proteome</keyword>
<dbReference type="Proteomes" id="UP000317909">
    <property type="component" value="Chromosome"/>
</dbReference>
<accession>A0A517TSF2</accession>
<dbReference type="RefSeq" id="WP_145430477.1">
    <property type="nucleotide sequence ID" value="NZ_CP036339.1"/>
</dbReference>
<organism evidence="1 2">
    <name type="scientific">Lacipirellula limnantheis</name>
    <dbReference type="NCBI Taxonomy" id="2528024"/>
    <lineage>
        <taxon>Bacteria</taxon>
        <taxon>Pseudomonadati</taxon>
        <taxon>Planctomycetota</taxon>
        <taxon>Planctomycetia</taxon>
        <taxon>Pirellulales</taxon>
        <taxon>Lacipirellulaceae</taxon>
        <taxon>Lacipirellula</taxon>
    </lineage>
</organism>
<dbReference type="AlphaFoldDB" id="A0A517TSF2"/>
<reference evidence="1 2" key="1">
    <citation type="submission" date="2019-02" db="EMBL/GenBank/DDBJ databases">
        <title>Deep-cultivation of Planctomycetes and their phenomic and genomic characterization uncovers novel biology.</title>
        <authorList>
            <person name="Wiegand S."/>
            <person name="Jogler M."/>
            <person name="Boedeker C."/>
            <person name="Pinto D."/>
            <person name="Vollmers J."/>
            <person name="Rivas-Marin E."/>
            <person name="Kohn T."/>
            <person name="Peeters S.H."/>
            <person name="Heuer A."/>
            <person name="Rast P."/>
            <person name="Oberbeckmann S."/>
            <person name="Bunk B."/>
            <person name="Jeske O."/>
            <person name="Meyerdierks A."/>
            <person name="Storesund J.E."/>
            <person name="Kallscheuer N."/>
            <person name="Luecker S."/>
            <person name="Lage O.M."/>
            <person name="Pohl T."/>
            <person name="Merkel B.J."/>
            <person name="Hornburger P."/>
            <person name="Mueller R.-W."/>
            <person name="Bruemmer F."/>
            <person name="Labrenz M."/>
            <person name="Spormann A.M."/>
            <person name="Op den Camp H."/>
            <person name="Overmann J."/>
            <person name="Amann R."/>
            <person name="Jetten M.S.M."/>
            <person name="Mascher T."/>
            <person name="Medema M.H."/>
            <person name="Devos D.P."/>
            <person name="Kaster A.-K."/>
            <person name="Ovreas L."/>
            <person name="Rohde M."/>
            <person name="Galperin M.Y."/>
            <person name="Jogler C."/>
        </authorList>
    </citation>
    <scope>NUCLEOTIDE SEQUENCE [LARGE SCALE GENOMIC DNA]</scope>
    <source>
        <strain evidence="1 2">I41</strain>
    </source>
</reference>
<gene>
    <name evidence="1" type="ORF">I41_04620</name>
</gene>
<dbReference type="KEGG" id="llh:I41_04620"/>
<evidence type="ECO:0000313" key="1">
    <source>
        <dbReference type="EMBL" id="QDT71305.1"/>
    </source>
</evidence>